<accession>A0A4S5BJD6</accession>
<dbReference type="EMBL" id="SSWX01000030">
    <property type="protein sequence ID" value="THJ30935.1"/>
    <property type="molecule type" value="Genomic_DNA"/>
</dbReference>
<protein>
    <recommendedName>
        <fullName evidence="2">Bacteriophage tail tape measure N-terminal domain-containing protein</fullName>
    </recommendedName>
</protein>
<evidence type="ECO:0000259" key="2">
    <source>
        <dbReference type="Pfam" id="PF06791"/>
    </source>
</evidence>
<gene>
    <name evidence="3" type="ORF">E8K88_16340</name>
</gene>
<sequence>MAEDQVVGTARVDIVVGADGVEVGTNKAKNFIKSMSQEAQAEYQKLTRSEKNRYDALLKNADQLGMTRSQQLAYNATLKTSGALHDEVIKRIRAHEAAQVSDNAALDMGYRSHKQLQQAMRGTPAQISDIVVSLQGGQRPMTVFLQQGLQLRDMFGSWKQVAAGAGSAVVGMVNPMTIAATAVGVLFAAWHSGQKEAQAFNKAIVMSGNVAGLSAGELQTMARQVGEITGTQREASAVLAQMAGSANIAKEGMVGYAETAINLNRLVGKSVEETIGDFESLGKSPVEASQKLNEQYGYLTFAVYEQIKALEEQGRTDEAAELAQQAYKKAMDERTASLEANLGVLEKAWAGVAGVASKAWDNMLGLGREKSIEQAIAEARATIASLQSAPSSTGISEIDNFLPATNNQGAIADQELQIKRLEYTKDALDSLNDAAAEGVRLENERITASATWAAAAPEDAKKRKKLQDEENELRRAGIALGKDEKAIEEQIASLRANRQSKTGGGGGRSAGDAELASIRARIAAQDELLERLKIHGTETQKLTEGERIVLKLQEDLTGKLTSRQRATKELALEEAKRLVTAEKATQAEEDRLKREQAFTKEIDESRKARQKQVEEMLKSVEQMDKSNTTLREEIELIGKSRQEQARILIGREQQRLAVAELRLAELQRAADLGQSTTQELYAQQQIVDKIRERIALLENKDFAEGNAEAAKLIASQWDKTAKTIGDTLNDYIIGGGKSAAEYLERLFAALVLRPIVEAGVGSVMGLFGGGQGAAAQSGGFWGGLGNSGGGFTNWSGWGGNAARGFGNLGFGLYENGYESAGNALMGLSDSIRDFDTWLQDIPGFQGGIGSAAGYAGAIFQLFQGNYGSGIGSAIGTAIMPGIGTMLGGLLGGWIDGLDGSGDVHRGGTGHYFSGNSENYQSGPQSHYDATVGGALEGLALGVGASFDKFLSDFGLEGRAQVFTGWSDDFDGEGGSWGDLRINIQNAQGEWEELINWASEPWDSKWSPREFAPMEEGWAEYVTAVAQSYVEALQGLDLPDWASGLLGQVGDDASLEQINAVLGQLAAMRETLAGWQTYLVEFGNVGDAAFGALLESMGGFENLSSGVAAFVDLFYSDAEKLEMSQKQIAEQLAKFDLKMPMLDLSDETMDTAEEVKAAWRAMVEEALAAGEEGAELAAMLLNLGPAFAQTTDAAEAAAQAEAELAQARIDEQQRVIDALYSDAGISGDTIAQILRDGMLGRLTQDDVGAQLSAHIIDGIYNSIAGGFAQQITDTFTSGIITPLLQAAATGSAMSGVVSQASIDAVVGQARASVAALQAILDDPALQAAIAAINSTIKDLNVGSVAVPKPVARPSYSGGYSGGSSIKSQANEMISAWESVYNAILGSMEDLRDTILGTTQDSGNSFYEAQFAMLTAQARAGDKDAAEKLPELVDKLAEYAKGNSASLFDQNSSIAGYIKSLEDTQKYIAGFYQKAGGKLSDLEAWDTQSVYQAADMKPVNVPAKVIPTVDNSAMLNSLNSSSGNTALLAEMRAMRTELAAVKAELAAARSSAEDTAANTRNISRTLDEVTNGGDAMITREATA</sequence>
<feature type="coiled-coil region" evidence="1">
    <location>
        <begin position="1522"/>
        <end position="1549"/>
    </location>
</feature>
<dbReference type="RefSeq" id="WP_136407747.1">
    <property type="nucleotide sequence ID" value="NZ_SSWX01000030.1"/>
</dbReference>
<evidence type="ECO:0000313" key="4">
    <source>
        <dbReference type="Proteomes" id="UP000306236"/>
    </source>
</evidence>
<comment type="caution">
    <text evidence="3">The sequence shown here is derived from an EMBL/GenBank/DDBJ whole genome shotgun (WGS) entry which is preliminary data.</text>
</comment>
<evidence type="ECO:0000313" key="3">
    <source>
        <dbReference type="EMBL" id="THJ30935.1"/>
    </source>
</evidence>
<organism evidence="3 4">
    <name type="scientific">Lampropedia aestuarii</name>
    <dbReference type="NCBI Taxonomy" id="2562762"/>
    <lineage>
        <taxon>Bacteria</taxon>
        <taxon>Pseudomonadati</taxon>
        <taxon>Pseudomonadota</taxon>
        <taxon>Betaproteobacteria</taxon>
        <taxon>Burkholderiales</taxon>
        <taxon>Comamonadaceae</taxon>
        <taxon>Lampropedia</taxon>
    </lineage>
</organism>
<dbReference type="Proteomes" id="UP000306236">
    <property type="component" value="Unassembled WGS sequence"/>
</dbReference>
<reference evidence="3 4" key="1">
    <citation type="submission" date="2019-04" db="EMBL/GenBank/DDBJ databases">
        <title>Lampropedia sp YIM MLB12 draf genome.</title>
        <authorList>
            <person name="Wang Y.-X."/>
        </authorList>
    </citation>
    <scope>NUCLEOTIDE SEQUENCE [LARGE SCALE GENOMIC DNA]</scope>
    <source>
        <strain evidence="3 4">YIM MLB12</strain>
    </source>
</reference>
<feature type="coiled-coil region" evidence="1">
    <location>
        <begin position="613"/>
        <end position="669"/>
    </location>
</feature>
<dbReference type="OrthoDB" id="363355at2"/>
<proteinExistence type="predicted"/>
<keyword evidence="4" id="KW-1185">Reference proteome</keyword>
<keyword evidence="1" id="KW-0175">Coiled coil</keyword>
<dbReference type="Pfam" id="PF06791">
    <property type="entry name" value="TMP_2"/>
    <property type="match status" value="1"/>
</dbReference>
<evidence type="ECO:0000256" key="1">
    <source>
        <dbReference type="SAM" id="Coils"/>
    </source>
</evidence>
<name>A0A4S5BJD6_9BURK</name>
<feature type="domain" description="Bacteriophage tail tape measure N-terminal" evidence="2">
    <location>
        <begin position="112"/>
        <end position="308"/>
    </location>
</feature>
<dbReference type="InterPro" id="IPR009628">
    <property type="entry name" value="Phage_tape_measure_N"/>
</dbReference>